<dbReference type="EnsemblMetazoa" id="CapteT215345">
    <property type="protein sequence ID" value="CapteP215345"/>
    <property type="gene ID" value="CapteG215345"/>
</dbReference>
<dbReference type="OrthoDB" id="1879688at2759"/>
<dbReference type="AlphaFoldDB" id="R7V6Y8"/>
<dbReference type="EMBL" id="KB296645">
    <property type="protein sequence ID" value="ELU11535.1"/>
    <property type="molecule type" value="Genomic_DNA"/>
</dbReference>
<sequence length="284" mass="32460">MQDILKLVLIALSCCASIHGLQDIDLLLEASDKSAAYLAANVNASGFLVAPGAEEDLCFYYKLPMALFMAGKLREADSVMDHIKLTFMRRNGDFRTSDDVKTCSGALNEYYPYTNGWIILAAQRMERYDVVTPGMRYLLPYYSSGIFPTNGPPQEHNLDTDIFTAAHFGMIALTMGDMKTLARAARVVLHIINTQPDLDHGFYLRMDRRKHIITEYDPDMAVFHLVERQAPYQLYFMIGYPAVFLARLYQKTGNYFYLDRSKFILDWAMTCDESIALKLRHIMH</sequence>
<dbReference type="EMBL" id="AMQN01005717">
    <property type="status" value="NOT_ANNOTATED_CDS"/>
    <property type="molecule type" value="Genomic_DNA"/>
</dbReference>
<dbReference type="HOGENOM" id="CLU_064158_0_0_1"/>
<reference evidence="3" key="3">
    <citation type="submission" date="2015-06" db="UniProtKB">
        <authorList>
            <consortium name="EnsemblMetazoa"/>
        </authorList>
    </citation>
    <scope>IDENTIFICATION</scope>
</reference>
<evidence type="ECO:0000313" key="4">
    <source>
        <dbReference type="Proteomes" id="UP000014760"/>
    </source>
</evidence>
<name>R7V6Y8_CAPTE</name>
<protein>
    <recommendedName>
        <fullName evidence="5">D-glucuronyl C5-epimerase C-terminal domain-containing protein</fullName>
    </recommendedName>
</protein>
<evidence type="ECO:0000313" key="3">
    <source>
        <dbReference type="EnsemblMetazoa" id="CapteP215345"/>
    </source>
</evidence>
<feature type="chain" id="PRO_5008788811" description="D-glucuronyl C5-epimerase C-terminal domain-containing protein" evidence="1">
    <location>
        <begin position="21"/>
        <end position="284"/>
    </location>
</feature>
<dbReference type="EMBL" id="AMQN01005716">
    <property type="status" value="NOT_ANNOTATED_CDS"/>
    <property type="molecule type" value="Genomic_DNA"/>
</dbReference>
<organism evidence="2">
    <name type="scientific">Capitella teleta</name>
    <name type="common">Polychaete worm</name>
    <dbReference type="NCBI Taxonomy" id="283909"/>
    <lineage>
        <taxon>Eukaryota</taxon>
        <taxon>Metazoa</taxon>
        <taxon>Spiralia</taxon>
        <taxon>Lophotrochozoa</taxon>
        <taxon>Annelida</taxon>
        <taxon>Polychaeta</taxon>
        <taxon>Sedentaria</taxon>
        <taxon>Scolecida</taxon>
        <taxon>Capitellidae</taxon>
        <taxon>Capitella</taxon>
    </lineage>
</organism>
<dbReference type="STRING" id="283909.R7V6Y8"/>
<reference evidence="4" key="1">
    <citation type="submission" date="2012-12" db="EMBL/GenBank/DDBJ databases">
        <authorList>
            <person name="Hellsten U."/>
            <person name="Grimwood J."/>
            <person name="Chapman J.A."/>
            <person name="Shapiro H."/>
            <person name="Aerts A."/>
            <person name="Otillar R.P."/>
            <person name="Terry A.Y."/>
            <person name="Boore J.L."/>
            <person name="Simakov O."/>
            <person name="Marletaz F."/>
            <person name="Cho S.-J."/>
            <person name="Edsinger-Gonzales E."/>
            <person name="Havlak P."/>
            <person name="Kuo D.-H."/>
            <person name="Larsson T."/>
            <person name="Lv J."/>
            <person name="Arendt D."/>
            <person name="Savage R."/>
            <person name="Osoegawa K."/>
            <person name="de Jong P."/>
            <person name="Lindberg D.R."/>
            <person name="Seaver E.C."/>
            <person name="Weisblat D.A."/>
            <person name="Putnam N.H."/>
            <person name="Grigoriev I.V."/>
            <person name="Rokhsar D.S."/>
        </authorList>
    </citation>
    <scope>NUCLEOTIDE SEQUENCE</scope>
    <source>
        <strain evidence="4">I ESC-2004</strain>
    </source>
</reference>
<evidence type="ECO:0000256" key="1">
    <source>
        <dbReference type="SAM" id="SignalP"/>
    </source>
</evidence>
<keyword evidence="1" id="KW-0732">Signal</keyword>
<keyword evidence="4" id="KW-1185">Reference proteome</keyword>
<dbReference type="Proteomes" id="UP000014760">
    <property type="component" value="Unassembled WGS sequence"/>
</dbReference>
<evidence type="ECO:0000313" key="2">
    <source>
        <dbReference type="EMBL" id="ELU11535.1"/>
    </source>
</evidence>
<gene>
    <name evidence="2" type="ORF">CAPTEDRAFT_215345</name>
</gene>
<reference evidence="2 4" key="2">
    <citation type="journal article" date="2013" name="Nature">
        <title>Insights into bilaterian evolution from three spiralian genomes.</title>
        <authorList>
            <person name="Simakov O."/>
            <person name="Marletaz F."/>
            <person name="Cho S.J."/>
            <person name="Edsinger-Gonzales E."/>
            <person name="Havlak P."/>
            <person name="Hellsten U."/>
            <person name="Kuo D.H."/>
            <person name="Larsson T."/>
            <person name="Lv J."/>
            <person name="Arendt D."/>
            <person name="Savage R."/>
            <person name="Osoegawa K."/>
            <person name="de Jong P."/>
            <person name="Grimwood J."/>
            <person name="Chapman J.A."/>
            <person name="Shapiro H."/>
            <person name="Aerts A."/>
            <person name="Otillar R.P."/>
            <person name="Terry A.Y."/>
            <person name="Boore J.L."/>
            <person name="Grigoriev I.V."/>
            <person name="Lindberg D.R."/>
            <person name="Seaver E.C."/>
            <person name="Weisblat D.A."/>
            <person name="Putnam N.H."/>
            <person name="Rokhsar D.S."/>
        </authorList>
    </citation>
    <scope>NUCLEOTIDE SEQUENCE</scope>
    <source>
        <strain evidence="2 4">I ESC-2004</strain>
    </source>
</reference>
<feature type="signal peptide" evidence="1">
    <location>
        <begin position="1"/>
        <end position="20"/>
    </location>
</feature>
<evidence type="ECO:0008006" key="5">
    <source>
        <dbReference type="Google" id="ProtNLM"/>
    </source>
</evidence>
<accession>R7V6Y8</accession>
<proteinExistence type="predicted"/>